<name>A0A444VNU2_9FLAO</name>
<evidence type="ECO:0000313" key="5">
    <source>
        <dbReference type="Proteomes" id="UP000290261"/>
    </source>
</evidence>
<organism evidence="4 5">
    <name type="scientific">Flagellimonas olearia</name>
    <dbReference type="NCBI Taxonomy" id="552546"/>
    <lineage>
        <taxon>Bacteria</taxon>
        <taxon>Pseudomonadati</taxon>
        <taxon>Bacteroidota</taxon>
        <taxon>Flavobacteriia</taxon>
        <taxon>Flavobacteriales</taxon>
        <taxon>Flavobacteriaceae</taxon>
        <taxon>Flagellimonas</taxon>
    </lineage>
</organism>
<keyword evidence="2" id="KW-0012">Acyltransferase</keyword>
<dbReference type="PANTHER" id="PTHR42919">
    <property type="entry name" value="N-ALPHA-ACETYLTRANSFERASE"/>
    <property type="match status" value="1"/>
</dbReference>
<dbReference type="InterPro" id="IPR016181">
    <property type="entry name" value="Acyl_CoA_acyltransferase"/>
</dbReference>
<dbReference type="PANTHER" id="PTHR42919:SF8">
    <property type="entry name" value="N-ALPHA-ACETYLTRANSFERASE 50"/>
    <property type="match status" value="1"/>
</dbReference>
<dbReference type="Proteomes" id="UP000290261">
    <property type="component" value="Unassembled WGS sequence"/>
</dbReference>
<dbReference type="RefSeq" id="WP_129653969.1">
    <property type="nucleotide sequence ID" value="NZ_ML142908.1"/>
</dbReference>
<dbReference type="EMBL" id="JJMP01000003">
    <property type="protein sequence ID" value="RYC52453.1"/>
    <property type="molecule type" value="Genomic_DNA"/>
</dbReference>
<dbReference type="Gene3D" id="3.40.630.30">
    <property type="match status" value="1"/>
</dbReference>
<dbReference type="PROSITE" id="PS51186">
    <property type="entry name" value="GNAT"/>
    <property type="match status" value="1"/>
</dbReference>
<evidence type="ECO:0000313" key="4">
    <source>
        <dbReference type="EMBL" id="RYC52453.1"/>
    </source>
</evidence>
<comment type="caution">
    <text evidence="4">The sequence shown here is derived from an EMBL/GenBank/DDBJ whole genome shotgun (WGS) entry which is preliminary data.</text>
</comment>
<dbReference type="Pfam" id="PF00583">
    <property type="entry name" value="Acetyltransf_1"/>
    <property type="match status" value="1"/>
</dbReference>
<sequence length="174" mass="20521">MTSANLSFRQCSVSDLDTLVKISKDTFVAAFEQDNDPTDFQEYINKAFSRERLERELENPDSLFHFVYESNTLVGYFKVNLGTAQTDVHDEKAMELERIYVLEGHQGKQIGAQILQYIIQLVVEQKMEYLWLGVWEHNPKAIRFYQRHGFQKFGEHPYYIGTDEQTDWLLRLEV</sequence>
<evidence type="ECO:0000256" key="2">
    <source>
        <dbReference type="ARBA" id="ARBA00023315"/>
    </source>
</evidence>
<dbReference type="AlphaFoldDB" id="A0A444VNU2"/>
<dbReference type="InterPro" id="IPR051556">
    <property type="entry name" value="N-term/lysine_N-AcTrnsfr"/>
</dbReference>
<dbReference type="GO" id="GO:0016747">
    <property type="term" value="F:acyltransferase activity, transferring groups other than amino-acyl groups"/>
    <property type="evidence" value="ECO:0007669"/>
    <property type="project" value="InterPro"/>
</dbReference>
<dbReference type="CDD" id="cd04301">
    <property type="entry name" value="NAT_SF"/>
    <property type="match status" value="1"/>
</dbReference>
<dbReference type="SUPFAM" id="SSF55729">
    <property type="entry name" value="Acyl-CoA N-acyltransferases (Nat)"/>
    <property type="match status" value="1"/>
</dbReference>
<feature type="domain" description="N-acetyltransferase" evidence="3">
    <location>
        <begin position="6"/>
        <end position="174"/>
    </location>
</feature>
<dbReference type="InterPro" id="IPR000182">
    <property type="entry name" value="GNAT_dom"/>
</dbReference>
<evidence type="ECO:0000259" key="3">
    <source>
        <dbReference type="PROSITE" id="PS51186"/>
    </source>
</evidence>
<accession>A0A444VNU2</accession>
<proteinExistence type="predicted"/>
<protein>
    <submittedName>
        <fullName evidence="4">GNAT family acetyltransferase</fullName>
    </submittedName>
</protein>
<gene>
    <name evidence="4" type="ORF">DN53_11315</name>
</gene>
<keyword evidence="1 4" id="KW-0808">Transferase</keyword>
<reference evidence="4 5" key="1">
    <citation type="submission" date="2014-04" db="EMBL/GenBank/DDBJ databases">
        <title>Whole genome of Muricauda olearia.</title>
        <authorList>
            <person name="Zhang X.-H."/>
            <person name="Tang K."/>
        </authorList>
    </citation>
    <scope>NUCLEOTIDE SEQUENCE [LARGE SCALE GENOMIC DNA]</scope>
    <source>
        <strain evidence="4 5">Th120</strain>
    </source>
</reference>
<evidence type="ECO:0000256" key="1">
    <source>
        <dbReference type="ARBA" id="ARBA00022679"/>
    </source>
</evidence>
<keyword evidence="5" id="KW-1185">Reference proteome</keyword>